<gene>
    <name evidence="4" type="ORF">NEZAVI_LOCUS9782</name>
</gene>
<evidence type="ECO:0000313" key="5">
    <source>
        <dbReference type="Proteomes" id="UP001152798"/>
    </source>
</evidence>
<organism evidence="4 5">
    <name type="scientific">Nezara viridula</name>
    <name type="common">Southern green stink bug</name>
    <name type="synonym">Cimex viridulus</name>
    <dbReference type="NCBI Taxonomy" id="85310"/>
    <lineage>
        <taxon>Eukaryota</taxon>
        <taxon>Metazoa</taxon>
        <taxon>Ecdysozoa</taxon>
        <taxon>Arthropoda</taxon>
        <taxon>Hexapoda</taxon>
        <taxon>Insecta</taxon>
        <taxon>Pterygota</taxon>
        <taxon>Neoptera</taxon>
        <taxon>Paraneoptera</taxon>
        <taxon>Hemiptera</taxon>
        <taxon>Heteroptera</taxon>
        <taxon>Panheteroptera</taxon>
        <taxon>Pentatomomorpha</taxon>
        <taxon>Pentatomoidea</taxon>
        <taxon>Pentatomidae</taxon>
        <taxon>Pentatominae</taxon>
        <taxon>Nezara</taxon>
    </lineage>
</organism>
<dbReference type="InterPro" id="IPR018247">
    <property type="entry name" value="EF_Hand_1_Ca_BS"/>
</dbReference>
<evidence type="ECO:0000256" key="1">
    <source>
        <dbReference type="ARBA" id="ARBA00022837"/>
    </source>
</evidence>
<accession>A0A9P0HDV5</accession>
<dbReference type="OrthoDB" id="442428at2759"/>
<sequence>MDTPDSAESSDEVRKVPTKLTKKRRPTGRMKEVMKKLRLSSHEPVPDCYISLEEFKEACQLIGEHLDQPQEEAIDICKSMDMNKDGLVDLNEFLETFRLVENQHSLDMEFDEEDI</sequence>
<feature type="domain" description="EF-hand" evidence="3">
    <location>
        <begin position="68"/>
        <end position="103"/>
    </location>
</feature>
<protein>
    <recommendedName>
        <fullName evidence="3">EF-hand domain-containing protein</fullName>
    </recommendedName>
</protein>
<evidence type="ECO:0000256" key="2">
    <source>
        <dbReference type="SAM" id="MobiDB-lite"/>
    </source>
</evidence>
<keyword evidence="5" id="KW-1185">Reference proteome</keyword>
<proteinExistence type="predicted"/>
<dbReference type="SUPFAM" id="SSF47473">
    <property type="entry name" value="EF-hand"/>
    <property type="match status" value="1"/>
</dbReference>
<feature type="region of interest" description="Disordered" evidence="2">
    <location>
        <begin position="1"/>
        <end position="27"/>
    </location>
</feature>
<dbReference type="Pfam" id="PF13499">
    <property type="entry name" value="EF-hand_7"/>
    <property type="match status" value="1"/>
</dbReference>
<dbReference type="Proteomes" id="UP001152798">
    <property type="component" value="Chromosome 4"/>
</dbReference>
<dbReference type="PROSITE" id="PS00018">
    <property type="entry name" value="EF_HAND_1"/>
    <property type="match status" value="1"/>
</dbReference>
<dbReference type="InterPro" id="IPR011992">
    <property type="entry name" value="EF-hand-dom_pair"/>
</dbReference>
<evidence type="ECO:0000313" key="4">
    <source>
        <dbReference type="EMBL" id="CAH1400573.1"/>
    </source>
</evidence>
<dbReference type="PROSITE" id="PS50222">
    <property type="entry name" value="EF_HAND_2"/>
    <property type="match status" value="1"/>
</dbReference>
<dbReference type="Gene3D" id="1.10.238.10">
    <property type="entry name" value="EF-hand"/>
    <property type="match status" value="1"/>
</dbReference>
<keyword evidence="1" id="KW-0106">Calcium</keyword>
<dbReference type="AlphaFoldDB" id="A0A9P0HDV5"/>
<dbReference type="EMBL" id="OV725080">
    <property type="protein sequence ID" value="CAH1400573.1"/>
    <property type="molecule type" value="Genomic_DNA"/>
</dbReference>
<dbReference type="InterPro" id="IPR002048">
    <property type="entry name" value="EF_hand_dom"/>
</dbReference>
<name>A0A9P0HDV5_NEZVI</name>
<evidence type="ECO:0000259" key="3">
    <source>
        <dbReference type="PROSITE" id="PS50222"/>
    </source>
</evidence>
<feature type="compositionally biased region" description="Basic residues" evidence="2">
    <location>
        <begin position="16"/>
        <end position="27"/>
    </location>
</feature>
<dbReference type="GO" id="GO:0005509">
    <property type="term" value="F:calcium ion binding"/>
    <property type="evidence" value="ECO:0007669"/>
    <property type="project" value="InterPro"/>
</dbReference>
<reference evidence="4" key="1">
    <citation type="submission" date="2022-01" db="EMBL/GenBank/DDBJ databases">
        <authorList>
            <person name="King R."/>
        </authorList>
    </citation>
    <scope>NUCLEOTIDE SEQUENCE</scope>
</reference>